<gene>
    <name evidence="1" type="ORF">U732_728</name>
</gene>
<evidence type="ECO:0000313" key="2">
    <source>
        <dbReference type="Proteomes" id="UP000031366"/>
    </source>
</evidence>
<evidence type="ECO:0008006" key="3">
    <source>
        <dbReference type="Google" id="ProtNLM"/>
    </source>
</evidence>
<reference evidence="1 2" key="1">
    <citation type="journal article" date="2015" name="Infect. Genet. Evol.">
        <title>Genomic sequences of six botulinum neurotoxin-producing strains representing three clostridial species illustrate the mobility and diversity of botulinum neurotoxin genes.</title>
        <authorList>
            <person name="Smith T.J."/>
            <person name="Hill K.K."/>
            <person name="Xie G."/>
            <person name="Foley B.T."/>
            <person name="Williamson C.H."/>
            <person name="Foster J.T."/>
            <person name="Johnson S.L."/>
            <person name="Chertkov O."/>
            <person name="Teshima H."/>
            <person name="Gibbons H.S."/>
            <person name="Johnsky L.A."/>
            <person name="Karavis M.A."/>
            <person name="Smith L.A."/>
        </authorList>
    </citation>
    <scope>NUCLEOTIDE SEQUENCE [LARGE SCALE GENOMIC DNA]</scope>
    <source>
        <strain evidence="1 2">CDC 2741</strain>
    </source>
</reference>
<proteinExistence type="predicted"/>
<dbReference type="Proteomes" id="UP000031366">
    <property type="component" value="Unassembled WGS sequence"/>
</dbReference>
<sequence length="124" mass="13572">MKMKNIIISALVALFIVSIGIPVMAREKHRGPIFMGEVLEVNKDNQGNTMVLAEGYIKGQKVYKEKLIAIVGPDTKILDCEGKEVKEGNFAKGDVVFIRLSEIMTSSIPPQSPALKIQSCKPVS</sequence>
<dbReference type="OrthoDB" id="1925386at2"/>
<dbReference type="RefSeq" id="WP_039636775.1">
    <property type="nucleotide sequence ID" value="NZ_AYSO01000020.1"/>
</dbReference>
<accession>A0A0C1QW07</accession>
<protein>
    <recommendedName>
        <fullName evidence="3">DUF5666 domain-containing protein</fullName>
    </recommendedName>
</protein>
<dbReference type="EMBL" id="AYSO01000020">
    <property type="protein sequence ID" value="KIE45177.1"/>
    <property type="molecule type" value="Genomic_DNA"/>
</dbReference>
<organism evidence="1 2">
    <name type="scientific">Clostridium argentinense CDC 2741</name>
    <dbReference type="NCBI Taxonomy" id="1418104"/>
    <lineage>
        <taxon>Bacteria</taxon>
        <taxon>Bacillati</taxon>
        <taxon>Bacillota</taxon>
        <taxon>Clostridia</taxon>
        <taxon>Eubacteriales</taxon>
        <taxon>Clostridiaceae</taxon>
        <taxon>Clostridium</taxon>
    </lineage>
</organism>
<name>A0A0C1QW07_9CLOT</name>
<keyword evidence="2" id="KW-1185">Reference proteome</keyword>
<evidence type="ECO:0000313" key="1">
    <source>
        <dbReference type="EMBL" id="KIE45177.1"/>
    </source>
</evidence>
<dbReference type="AlphaFoldDB" id="A0A0C1QW07"/>
<comment type="caution">
    <text evidence="1">The sequence shown here is derived from an EMBL/GenBank/DDBJ whole genome shotgun (WGS) entry which is preliminary data.</text>
</comment>
<dbReference type="STRING" id="29341.RSJ17_06440"/>